<evidence type="ECO:0000313" key="1">
    <source>
        <dbReference type="EMBL" id="RAK85062.1"/>
    </source>
</evidence>
<dbReference type="Proteomes" id="UP000249748">
    <property type="component" value="Unassembled WGS sequence"/>
</dbReference>
<protein>
    <submittedName>
        <fullName evidence="1">AflYg/ npgA protein</fullName>
    </submittedName>
</protein>
<evidence type="ECO:0000313" key="2">
    <source>
        <dbReference type="Proteomes" id="UP000249748"/>
    </source>
</evidence>
<accession>A0ACD1I4A1</accession>
<keyword evidence="2" id="KW-1185">Reference proteome</keyword>
<name>A0ACD1I4A1_9EURO</name>
<organism evidence="1 2">
    <name type="scientific">Aspergillus costaricaensis CBS 115574</name>
    <dbReference type="NCBI Taxonomy" id="1448317"/>
    <lineage>
        <taxon>Eukaryota</taxon>
        <taxon>Fungi</taxon>
        <taxon>Dikarya</taxon>
        <taxon>Ascomycota</taxon>
        <taxon>Pezizomycotina</taxon>
        <taxon>Eurotiomycetes</taxon>
        <taxon>Eurotiomycetidae</taxon>
        <taxon>Eurotiales</taxon>
        <taxon>Aspergillaceae</taxon>
        <taxon>Aspergillus</taxon>
        <taxon>Aspergillus subgen. Circumdati</taxon>
    </lineage>
</organism>
<sequence>MTTPSDPKPTLVRWYIDTRPLTTTSPALPLLETLQPTEQQAIQKYYHLKDRHMSLASNLLKYLFIHRTCRIPWSQITISRTPAPHHRPCFIPSAAVLSSSSTTPIPTVEFNVSHQDSMVALAGTTIPPNPTPAKQQQEIQVGIDITSTTEHLRSPRNPSPPTRSAFLEYVSIFTEIFSARELSLIKSLTHPVHGYSVSSTEGVVYSYRVFFAYWALKEAYIKMTGEALLAEWLRELEFLDVRVPDTDGEVYRGVRVLMKGREVKEVRVEVQAFEGGYLVATAARGGRVGRVDDGTRRDGDGDVWEGLRRLDVEGDVRECAEGRKETHWPRHAMDGLTKSKTRSLLYPPLRLSFYWIYVPPVCSLAPQQWLLLP</sequence>
<gene>
    <name evidence="1" type="ORF">BO79DRAFT_247721</name>
</gene>
<dbReference type="EMBL" id="KZ824568">
    <property type="protein sequence ID" value="RAK85062.1"/>
    <property type="molecule type" value="Genomic_DNA"/>
</dbReference>
<proteinExistence type="predicted"/>
<reference evidence="1" key="1">
    <citation type="submission" date="2018-02" db="EMBL/GenBank/DDBJ databases">
        <title>The genomes of Aspergillus section Nigri reveals drivers in fungal speciation.</title>
        <authorList>
            <consortium name="DOE Joint Genome Institute"/>
            <person name="Vesth T.C."/>
            <person name="Nybo J."/>
            <person name="Theobald S."/>
            <person name="Brandl J."/>
            <person name="Frisvad J.C."/>
            <person name="Nielsen K.F."/>
            <person name="Lyhne E.K."/>
            <person name="Kogle M.E."/>
            <person name="Kuo A."/>
            <person name="Riley R."/>
            <person name="Clum A."/>
            <person name="Nolan M."/>
            <person name="Lipzen A."/>
            <person name="Salamov A."/>
            <person name="Henrissat B."/>
            <person name="Wiebenga A."/>
            <person name="De vries R.P."/>
            <person name="Grigoriev I.V."/>
            <person name="Mortensen U.H."/>
            <person name="Andersen M.R."/>
            <person name="Baker S.E."/>
        </authorList>
    </citation>
    <scope>NUCLEOTIDE SEQUENCE</scope>
    <source>
        <strain evidence="1">CBS 115574</strain>
    </source>
</reference>